<reference evidence="2 3" key="1">
    <citation type="submission" date="2019-03" db="EMBL/GenBank/DDBJ databases">
        <title>Whole genome sequence of a novel Rubrobacter taiwanensis strain, isolated from Yellowstone National Park.</title>
        <authorList>
            <person name="Freed S."/>
            <person name="Ramaley R.F."/>
            <person name="Kyndt J.A."/>
        </authorList>
    </citation>
    <scope>NUCLEOTIDE SEQUENCE [LARGE SCALE GENOMIC DNA]</scope>
    <source>
        <strain evidence="2 3">Yellowstone</strain>
    </source>
</reference>
<proteinExistence type="predicted"/>
<name>A0A4R1B930_9ACTN</name>
<dbReference type="RefSeq" id="WP_132692948.1">
    <property type="nucleotide sequence ID" value="NZ_SKBU01000042.1"/>
</dbReference>
<dbReference type="Proteomes" id="UP000295244">
    <property type="component" value="Unassembled WGS sequence"/>
</dbReference>
<feature type="region of interest" description="Disordered" evidence="1">
    <location>
        <begin position="1"/>
        <end position="20"/>
    </location>
</feature>
<sequence>MTQTIDEPPGFPSLPEVDGAPRREFPVAAAESVPDNPLLRQIPALRNGEAHRAGVAQWMNSGGLRSAHLALDVIEEHLTREG</sequence>
<evidence type="ECO:0000256" key="1">
    <source>
        <dbReference type="SAM" id="MobiDB-lite"/>
    </source>
</evidence>
<protein>
    <submittedName>
        <fullName evidence="2">Uncharacterized protein</fullName>
    </submittedName>
</protein>
<evidence type="ECO:0000313" key="2">
    <source>
        <dbReference type="EMBL" id="TCJ13063.1"/>
    </source>
</evidence>
<keyword evidence="3" id="KW-1185">Reference proteome</keyword>
<dbReference type="EMBL" id="SKBU01000042">
    <property type="protein sequence ID" value="TCJ13063.1"/>
    <property type="molecule type" value="Genomic_DNA"/>
</dbReference>
<evidence type="ECO:0000313" key="3">
    <source>
        <dbReference type="Proteomes" id="UP000295244"/>
    </source>
</evidence>
<gene>
    <name evidence="2" type="ORF">E0L93_15275</name>
</gene>
<dbReference type="OrthoDB" id="6495095at2"/>
<dbReference type="Gene3D" id="3.40.50.1980">
    <property type="entry name" value="Nitrogenase molybdenum iron protein domain"/>
    <property type="match status" value="1"/>
</dbReference>
<comment type="caution">
    <text evidence="2">The sequence shown here is derived from an EMBL/GenBank/DDBJ whole genome shotgun (WGS) entry which is preliminary data.</text>
</comment>
<organism evidence="2 3">
    <name type="scientific">Rubrobacter taiwanensis</name>
    <dbReference type="NCBI Taxonomy" id="185139"/>
    <lineage>
        <taxon>Bacteria</taxon>
        <taxon>Bacillati</taxon>
        <taxon>Actinomycetota</taxon>
        <taxon>Rubrobacteria</taxon>
        <taxon>Rubrobacterales</taxon>
        <taxon>Rubrobacteraceae</taxon>
        <taxon>Rubrobacter</taxon>
    </lineage>
</organism>
<dbReference type="AlphaFoldDB" id="A0A4R1B930"/>
<accession>A0A4R1B930</accession>